<gene>
    <name evidence="1" type="ORF">KCX82_21390</name>
</gene>
<keyword evidence="2" id="KW-1185">Reference proteome</keyword>
<evidence type="ECO:0000313" key="2">
    <source>
        <dbReference type="Proteomes" id="UP000675664"/>
    </source>
</evidence>
<protein>
    <submittedName>
        <fullName evidence="1">DUF4363 family protein</fullName>
    </submittedName>
</protein>
<evidence type="ECO:0000313" key="1">
    <source>
        <dbReference type="EMBL" id="MBR0600427.1"/>
    </source>
</evidence>
<reference evidence="1" key="2">
    <citation type="submission" date="2021-04" db="EMBL/GenBank/DDBJ databases">
        <authorList>
            <person name="Liu J."/>
        </authorList>
    </citation>
    <scope>NUCLEOTIDE SEQUENCE</scope>
    <source>
        <strain evidence="1">BAD-6</strain>
    </source>
</reference>
<sequence>MRALIISVISMLVLVAGWGIFVKYTDEHLHELRNMIDEEILVSVSQEEWETASSSFEDLSEKWHKQKKVYSFFIDTQAINNTDYSIAKAKSYIKAEDYALATGELACIKEQLGFMHLNELITLENIF</sequence>
<dbReference type="RefSeq" id="WP_227020544.1">
    <property type="nucleotide sequence ID" value="NZ_JAGSND010000028.1"/>
</dbReference>
<proteinExistence type="predicted"/>
<name>A0A8J8B467_9FIRM</name>
<reference evidence="1" key="1">
    <citation type="submission" date="2021-04" db="EMBL/GenBank/DDBJ databases">
        <title>Sinoanaerobacter chloroacetimidivorans sp. nov., an obligate anaerobic bacterium isolated from anaerobic sludge.</title>
        <authorList>
            <person name="Bao Y."/>
        </authorList>
    </citation>
    <scope>NUCLEOTIDE SEQUENCE</scope>
    <source>
        <strain evidence="1">BAD-6</strain>
    </source>
</reference>
<organism evidence="1 2">
    <name type="scientific">Sinanaerobacter chloroacetimidivorans</name>
    <dbReference type="NCBI Taxonomy" id="2818044"/>
    <lineage>
        <taxon>Bacteria</taxon>
        <taxon>Bacillati</taxon>
        <taxon>Bacillota</taxon>
        <taxon>Clostridia</taxon>
        <taxon>Peptostreptococcales</taxon>
        <taxon>Anaerovoracaceae</taxon>
        <taxon>Sinanaerobacter</taxon>
    </lineage>
</organism>
<dbReference type="Pfam" id="PF14276">
    <property type="entry name" value="DUF4363"/>
    <property type="match status" value="1"/>
</dbReference>
<comment type="caution">
    <text evidence="1">The sequence shown here is derived from an EMBL/GenBank/DDBJ whole genome shotgun (WGS) entry which is preliminary data.</text>
</comment>
<dbReference type="AlphaFoldDB" id="A0A8J8B467"/>
<accession>A0A8J8B467</accession>
<dbReference type="Proteomes" id="UP000675664">
    <property type="component" value="Unassembled WGS sequence"/>
</dbReference>
<dbReference type="EMBL" id="JAGSND010000028">
    <property type="protein sequence ID" value="MBR0600427.1"/>
    <property type="molecule type" value="Genomic_DNA"/>
</dbReference>
<dbReference type="InterPro" id="IPR025373">
    <property type="entry name" value="DUF4363"/>
</dbReference>